<name>A0ACC0Z3B6_9ROSI</name>
<evidence type="ECO:0000313" key="1">
    <source>
        <dbReference type="EMBL" id="KAJ0044855.1"/>
    </source>
</evidence>
<evidence type="ECO:0000313" key="2">
    <source>
        <dbReference type="Proteomes" id="UP001163603"/>
    </source>
</evidence>
<keyword evidence="2" id="KW-1185">Reference proteome</keyword>
<organism evidence="1 2">
    <name type="scientific">Pistacia integerrima</name>
    <dbReference type="NCBI Taxonomy" id="434235"/>
    <lineage>
        <taxon>Eukaryota</taxon>
        <taxon>Viridiplantae</taxon>
        <taxon>Streptophyta</taxon>
        <taxon>Embryophyta</taxon>
        <taxon>Tracheophyta</taxon>
        <taxon>Spermatophyta</taxon>
        <taxon>Magnoliopsida</taxon>
        <taxon>eudicotyledons</taxon>
        <taxon>Gunneridae</taxon>
        <taxon>Pentapetalae</taxon>
        <taxon>rosids</taxon>
        <taxon>malvids</taxon>
        <taxon>Sapindales</taxon>
        <taxon>Anacardiaceae</taxon>
        <taxon>Pistacia</taxon>
    </lineage>
</organism>
<comment type="caution">
    <text evidence="1">The sequence shown here is derived from an EMBL/GenBank/DDBJ whole genome shotgun (WGS) entry which is preliminary data.</text>
</comment>
<gene>
    <name evidence="1" type="ORF">Pint_04294</name>
</gene>
<proteinExistence type="predicted"/>
<sequence>MIMDTTDAPVQKLNLIDTLQKLCVAYNFEEEIEDALQKIYNDCDIDHYNDLHTVSVYFRLLRQQGIKVSCDVFEKFKDVDRKFKSSLINDVQGMLNLYEAAHFAIHGEDILDEALAFTATQLKSMASRVSPHLAEEINHTLKFPIRKSVPRYEARFFMSTYARDDSHNKTLLKFAKLDYNIIQVRHQKQLSDILRWRKTLGFTKKLPYIRDRMVEEYFWILGMFFEPKYAYGIRKLTEVFSMQILIDDTYDSYGTLEELTLFTEAIRRWDIGAIDTLPDYMKFIYKTLFDIFGAIEEDTTREGRPYSISYPEKLAQRVAEAYYTEAVWFNKGYVPTFEEYMSVALETASCRWIISITFIGLRATKEDFDWLCSDHKFEQKRGHVPSAVECYMKQYGVSEDEAIRVILEQVADAWKDLNEAMLKPTAVSMPLLERILNYCRTMEFVYKDDRDIDAFSDPTKIKDQVASLLRDPIL</sequence>
<protein>
    <submittedName>
        <fullName evidence="1">Uncharacterized protein</fullName>
    </submittedName>
</protein>
<reference evidence="2" key="1">
    <citation type="journal article" date="2023" name="G3 (Bethesda)">
        <title>Genome assembly and association tests identify interacting loci associated with vigor, precocity, and sex in interspecific pistachio rootstocks.</title>
        <authorList>
            <person name="Palmer W."/>
            <person name="Jacygrad E."/>
            <person name="Sagayaradj S."/>
            <person name="Cavanaugh K."/>
            <person name="Han R."/>
            <person name="Bertier L."/>
            <person name="Beede B."/>
            <person name="Kafkas S."/>
            <person name="Golino D."/>
            <person name="Preece J."/>
            <person name="Michelmore R."/>
        </authorList>
    </citation>
    <scope>NUCLEOTIDE SEQUENCE [LARGE SCALE GENOMIC DNA]</scope>
</reference>
<accession>A0ACC0Z3B6</accession>
<dbReference type="EMBL" id="CM047738">
    <property type="protein sequence ID" value="KAJ0044855.1"/>
    <property type="molecule type" value="Genomic_DNA"/>
</dbReference>
<dbReference type="Proteomes" id="UP001163603">
    <property type="component" value="Chromosome 3"/>
</dbReference>